<evidence type="ECO:0000313" key="2">
    <source>
        <dbReference type="Proteomes" id="UP001549749"/>
    </source>
</evidence>
<organism evidence="1 2">
    <name type="scientific">Chitinophaga defluvii</name>
    <dbReference type="NCBI Taxonomy" id="3163343"/>
    <lineage>
        <taxon>Bacteria</taxon>
        <taxon>Pseudomonadati</taxon>
        <taxon>Bacteroidota</taxon>
        <taxon>Chitinophagia</taxon>
        <taxon>Chitinophagales</taxon>
        <taxon>Chitinophagaceae</taxon>
        <taxon>Chitinophaga</taxon>
    </lineage>
</organism>
<gene>
    <name evidence="1" type="ORF">ABR189_18145</name>
</gene>
<comment type="caution">
    <text evidence="1">The sequence shown here is derived from an EMBL/GenBank/DDBJ whole genome shotgun (WGS) entry which is preliminary data.</text>
</comment>
<accession>A0ABV2T8G0</accession>
<keyword evidence="2" id="KW-1185">Reference proteome</keyword>
<reference evidence="1 2" key="1">
    <citation type="submission" date="2024-06" db="EMBL/GenBank/DDBJ databases">
        <title>Chitinophaga defluvii sp. nov., isolated from municipal sewage.</title>
        <authorList>
            <person name="Zhang L."/>
        </authorList>
    </citation>
    <scope>NUCLEOTIDE SEQUENCE [LARGE SCALE GENOMIC DNA]</scope>
    <source>
        <strain evidence="1 2">H8</strain>
    </source>
</reference>
<protein>
    <submittedName>
        <fullName evidence="1">DUF2752 domain-containing protein</fullName>
    </submittedName>
</protein>
<dbReference type="Pfam" id="PF10825">
    <property type="entry name" value="DUF2752"/>
    <property type="match status" value="1"/>
</dbReference>
<dbReference type="Proteomes" id="UP001549749">
    <property type="component" value="Unassembled WGS sequence"/>
</dbReference>
<dbReference type="RefSeq" id="WP_354663599.1">
    <property type="nucleotide sequence ID" value="NZ_JBEXAC010000002.1"/>
</dbReference>
<evidence type="ECO:0000313" key="1">
    <source>
        <dbReference type="EMBL" id="MET6999316.1"/>
    </source>
</evidence>
<proteinExistence type="predicted"/>
<sequence length="76" mass="8369">MDINEQAPSLCLLKAMGISWCPGCGLGHAISALLHGDWKAALHHHILGPFVLSALIYRILQLSWQQFAGIKRGTYE</sequence>
<dbReference type="InterPro" id="IPR021215">
    <property type="entry name" value="DUF2752"/>
</dbReference>
<name>A0ABV2T8G0_9BACT</name>
<dbReference type="EMBL" id="JBEXAC010000002">
    <property type="protein sequence ID" value="MET6999316.1"/>
    <property type="molecule type" value="Genomic_DNA"/>
</dbReference>